<accession>A0A1I2N783</accession>
<organism evidence="3 4">
    <name type="scientific">Clostridium cadaveris</name>
    <dbReference type="NCBI Taxonomy" id="1529"/>
    <lineage>
        <taxon>Bacteria</taxon>
        <taxon>Bacillati</taxon>
        <taxon>Bacillota</taxon>
        <taxon>Clostridia</taxon>
        <taxon>Eubacteriales</taxon>
        <taxon>Clostridiaceae</taxon>
        <taxon>Clostridium</taxon>
    </lineage>
</organism>
<protein>
    <submittedName>
        <fullName evidence="3">Galacturonosyltransferase</fullName>
    </submittedName>
</protein>
<dbReference type="AlphaFoldDB" id="A0A1I2N783"/>
<reference evidence="3 4" key="1">
    <citation type="submission" date="2016-10" db="EMBL/GenBank/DDBJ databases">
        <authorList>
            <person name="de Groot N.N."/>
        </authorList>
    </citation>
    <scope>NUCLEOTIDE SEQUENCE [LARGE SCALE GENOMIC DNA]</scope>
    <source>
        <strain evidence="3 4">NLAE-zl-G419</strain>
    </source>
</reference>
<evidence type="ECO:0000313" key="3">
    <source>
        <dbReference type="EMBL" id="SFF98950.1"/>
    </source>
</evidence>
<dbReference type="RefSeq" id="WP_074845915.1">
    <property type="nucleotide sequence ID" value="NZ_CABMJC010000010.1"/>
</dbReference>
<dbReference type="PANTHER" id="PTHR12526">
    <property type="entry name" value="GLYCOSYLTRANSFERASE"/>
    <property type="match status" value="1"/>
</dbReference>
<dbReference type="GO" id="GO:0016757">
    <property type="term" value="F:glycosyltransferase activity"/>
    <property type="evidence" value="ECO:0007669"/>
    <property type="project" value="InterPro"/>
</dbReference>
<dbReference type="Gene3D" id="3.40.50.2000">
    <property type="entry name" value="Glycogen Phosphorylase B"/>
    <property type="match status" value="2"/>
</dbReference>
<evidence type="ECO:0000259" key="1">
    <source>
        <dbReference type="Pfam" id="PF00534"/>
    </source>
</evidence>
<dbReference type="Proteomes" id="UP000182135">
    <property type="component" value="Unassembled WGS sequence"/>
</dbReference>
<dbReference type="InterPro" id="IPR028098">
    <property type="entry name" value="Glyco_trans_4-like_N"/>
</dbReference>
<feature type="domain" description="Glycosyl transferase family 1" evidence="1">
    <location>
        <begin position="193"/>
        <end position="354"/>
    </location>
</feature>
<proteinExistence type="predicted"/>
<evidence type="ECO:0000313" key="4">
    <source>
        <dbReference type="Proteomes" id="UP000182135"/>
    </source>
</evidence>
<evidence type="ECO:0000259" key="2">
    <source>
        <dbReference type="Pfam" id="PF13477"/>
    </source>
</evidence>
<dbReference type="STRING" id="1529.SAMN04487885_11922"/>
<gene>
    <name evidence="3" type="ORF">SAMN04487885_11922</name>
</gene>
<dbReference type="Pfam" id="PF00534">
    <property type="entry name" value="Glycos_transf_1"/>
    <property type="match status" value="1"/>
</dbReference>
<feature type="domain" description="Glycosyltransferase subfamily 4-like N-terminal" evidence="2">
    <location>
        <begin position="8"/>
        <end position="151"/>
    </location>
</feature>
<name>A0A1I2N783_9CLOT</name>
<keyword evidence="3" id="KW-0808">Transferase</keyword>
<dbReference type="Pfam" id="PF13477">
    <property type="entry name" value="Glyco_trans_4_2"/>
    <property type="match status" value="1"/>
</dbReference>
<dbReference type="EMBL" id="FOOE01000019">
    <property type="protein sequence ID" value="SFF98950.1"/>
    <property type="molecule type" value="Genomic_DNA"/>
</dbReference>
<dbReference type="InterPro" id="IPR001296">
    <property type="entry name" value="Glyco_trans_1"/>
</dbReference>
<keyword evidence="4" id="KW-1185">Reference proteome</keyword>
<dbReference type="CDD" id="cd03808">
    <property type="entry name" value="GT4_CapM-like"/>
    <property type="match status" value="1"/>
</dbReference>
<dbReference type="SUPFAM" id="SSF53756">
    <property type="entry name" value="UDP-Glycosyltransferase/glycogen phosphorylase"/>
    <property type="match status" value="1"/>
</dbReference>
<dbReference type="OrthoDB" id="9772485at2"/>
<sequence>MVENRKLVALLTNHDDDVYCFRKELIESINKDGYDVLISCPYGEKIELMKDINFEYEDIFIDRRGTNPVADFKLMLNYRKIMCKYRPDVILTYTSKPNVYASLVASRLGIPYINNVTGLGSVLNMGKIMQTFVMSLFKLAYRKSSCIFFQNEDNMKLALKQGIINGDYKLIPGSGVNLEHYKLQDYPEGGDGITGKPIVFNYIGRVLHDKGVDDYIEAAKRIKKKYPNTEFNIIGFIEPTENHYEAELKKLGEQGIVFYRGQQKDVKPFISRAHAIIHPSTYGEGMSNVLLENASSGRFVITTDNSGCKETVVNGKSGFIYHRGDINALVATIEKFLDINNEMRKTMGAAGRKHVEDNFSRVIVVNAYKEKIKEILDKKKLKNKRI</sequence>
<dbReference type="PANTHER" id="PTHR12526:SF638">
    <property type="entry name" value="SPORE COAT PROTEIN SA"/>
    <property type="match status" value="1"/>
</dbReference>